<keyword evidence="3" id="KW-1185">Reference proteome</keyword>
<protein>
    <recommendedName>
        <fullName evidence="4">WYL domain-containing protein</fullName>
    </recommendedName>
</protein>
<feature type="region of interest" description="Disordered" evidence="1">
    <location>
        <begin position="85"/>
        <end position="114"/>
    </location>
</feature>
<evidence type="ECO:0008006" key="4">
    <source>
        <dbReference type="Google" id="ProtNLM"/>
    </source>
</evidence>
<evidence type="ECO:0000256" key="1">
    <source>
        <dbReference type="SAM" id="MobiDB-lite"/>
    </source>
</evidence>
<gene>
    <name evidence="2" type="ORF">JOE61_001915</name>
</gene>
<evidence type="ECO:0000313" key="3">
    <source>
        <dbReference type="Proteomes" id="UP000732378"/>
    </source>
</evidence>
<organism evidence="2 3">
    <name type="scientific">Nocardioides salarius</name>
    <dbReference type="NCBI Taxonomy" id="374513"/>
    <lineage>
        <taxon>Bacteria</taxon>
        <taxon>Bacillati</taxon>
        <taxon>Actinomycetota</taxon>
        <taxon>Actinomycetes</taxon>
        <taxon>Propionibacteriales</taxon>
        <taxon>Nocardioidaceae</taxon>
        <taxon>Nocardioides</taxon>
    </lineage>
</organism>
<accession>A0ABS2MA94</accession>
<proteinExistence type="predicted"/>
<name>A0ABS2MA94_9ACTN</name>
<evidence type="ECO:0000313" key="2">
    <source>
        <dbReference type="EMBL" id="MBM7508101.1"/>
    </source>
</evidence>
<comment type="caution">
    <text evidence="2">The sequence shown here is derived from an EMBL/GenBank/DDBJ whole genome shotgun (WGS) entry which is preliminary data.</text>
</comment>
<sequence>MVELDIAHEVRRISASRLAFDRSAQTLTFRPRGATPVGIAADEQTLRNWLQGALLSVDVAPSRAQPHERAIEVLLRKLQERHDRGHDPFADYRERPRAALTPSLHEPALPVLVS</sequence>
<dbReference type="Proteomes" id="UP000732378">
    <property type="component" value="Unassembled WGS sequence"/>
</dbReference>
<reference evidence="2 3" key="1">
    <citation type="submission" date="2021-01" db="EMBL/GenBank/DDBJ databases">
        <title>Sequencing the genomes of 1000 actinobacteria strains.</title>
        <authorList>
            <person name="Klenk H.-P."/>
        </authorList>
    </citation>
    <scope>NUCLEOTIDE SEQUENCE [LARGE SCALE GENOMIC DNA]</scope>
    <source>
        <strain evidence="2 3">DSM 18239</strain>
    </source>
</reference>
<dbReference type="RefSeq" id="WP_193670875.1">
    <property type="nucleotide sequence ID" value="NZ_JACDTV010000020.1"/>
</dbReference>
<feature type="compositionally biased region" description="Basic and acidic residues" evidence="1">
    <location>
        <begin position="85"/>
        <end position="97"/>
    </location>
</feature>
<dbReference type="EMBL" id="JAFBBZ010000001">
    <property type="protein sequence ID" value="MBM7508101.1"/>
    <property type="molecule type" value="Genomic_DNA"/>
</dbReference>